<evidence type="ECO:0000256" key="8">
    <source>
        <dbReference type="ARBA" id="ARBA00023295"/>
    </source>
</evidence>
<dbReference type="GO" id="GO:0030245">
    <property type="term" value="P:cellulose catabolic process"/>
    <property type="evidence" value="ECO:0007669"/>
    <property type="project" value="UniProtKB-KW"/>
</dbReference>
<dbReference type="Gene3D" id="2.40.40.10">
    <property type="entry name" value="RlpA-like domain"/>
    <property type="match status" value="1"/>
</dbReference>
<evidence type="ECO:0000256" key="6">
    <source>
        <dbReference type="ARBA" id="ARBA00023001"/>
    </source>
</evidence>
<feature type="chain" id="PRO_5024824686" description="Cellulase" evidence="12">
    <location>
        <begin position="22"/>
        <end position="369"/>
    </location>
</feature>
<evidence type="ECO:0000256" key="1">
    <source>
        <dbReference type="ARBA" id="ARBA00000966"/>
    </source>
</evidence>
<evidence type="ECO:0000256" key="7">
    <source>
        <dbReference type="ARBA" id="ARBA00023277"/>
    </source>
</evidence>
<dbReference type="SUPFAM" id="SSF57180">
    <property type="entry name" value="Cellulose-binding domain"/>
    <property type="match status" value="1"/>
</dbReference>
<evidence type="ECO:0000256" key="10">
    <source>
        <dbReference type="PROSITE-ProRule" id="PRU10069"/>
    </source>
</evidence>
<dbReference type="SUPFAM" id="SSF50685">
    <property type="entry name" value="Barwin-like endoglucanases"/>
    <property type="match status" value="1"/>
</dbReference>
<evidence type="ECO:0000256" key="5">
    <source>
        <dbReference type="ARBA" id="ARBA00022801"/>
    </source>
</evidence>
<keyword evidence="8" id="KW-0326">Glycosidase</keyword>
<dbReference type="InterPro" id="IPR000254">
    <property type="entry name" value="CBD"/>
</dbReference>
<evidence type="ECO:0000259" key="13">
    <source>
        <dbReference type="PROSITE" id="PS51164"/>
    </source>
</evidence>
<feature type="domain" description="CBM1" evidence="13">
    <location>
        <begin position="289"/>
        <end position="325"/>
    </location>
</feature>
<feature type="compositionally biased region" description="Low complexity" evidence="11">
    <location>
        <begin position="257"/>
        <end position="266"/>
    </location>
</feature>
<dbReference type="InterPro" id="IPR036908">
    <property type="entry name" value="RlpA-like_sf"/>
</dbReference>
<dbReference type="InterPro" id="IPR052288">
    <property type="entry name" value="GH45_Enzymes"/>
</dbReference>
<keyword evidence="5" id="KW-0378">Hydrolase</keyword>
<gene>
    <name evidence="14" type="ORF">EYC80_005258</name>
</gene>
<dbReference type="AlphaFoldDB" id="A0A5N6KJL7"/>
<dbReference type="Pfam" id="PF00734">
    <property type="entry name" value="CBM_1"/>
    <property type="match status" value="1"/>
</dbReference>
<evidence type="ECO:0000256" key="12">
    <source>
        <dbReference type="SAM" id="SignalP"/>
    </source>
</evidence>
<organism evidence="14 15">
    <name type="scientific">Monilinia laxa</name>
    <name type="common">Brown rot fungus</name>
    <name type="synonym">Sclerotinia laxa</name>
    <dbReference type="NCBI Taxonomy" id="61186"/>
    <lineage>
        <taxon>Eukaryota</taxon>
        <taxon>Fungi</taxon>
        <taxon>Dikarya</taxon>
        <taxon>Ascomycota</taxon>
        <taxon>Pezizomycotina</taxon>
        <taxon>Leotiomycetes</taxon>
        <taxon>Helotiales</taxon>
        <taxon>Sclerotiniaceae</taxon>
        <taxon>Monilinia</taxon>
    </lineage>
</organism>
<dbReference type="PROSITE" id="PS01140">
    <property type="entry name" value="GLYCOSYL_HYDROL_F45"/>
    <property type="match status" value="1"/>
</dbReference>
<dbReference type="GO" id="GO:0005576">
    <property type="term" value="C:extracellular region"/>
    <property type="evidence" value="ECO:0007669"/>
    <property type="project" value="InterPro"/>
</dbReference>
<dbReference type="EC" id="3.2.1.4" evidence="3 10"/>
<dbReference type="InterPro" id="IPR000334">
    <property type="entry name" value="Glyco_hydro_45"/>
</dbReference>
<dbReference type="PANTHER" id="PTHR39730">
    <property type="entry name" value="ENDOGLUCANASE 1"/>
    <property type="match status" value="1"/>
</dbReference>
<keyword evidence="15" id="KW-1185">Reference proteome</keyword>
<dbReference type="PROSITE" id="PS51164">
    <property type="entry name" value="CBM1_2"/>
    <property type="match status" value="1"/>
</dbReference>
<evidence type="ECO:0000256" key="2">
    <source>
        <dbReference type="ARBA" id="ARBA00007793"/>
    </source>
</evidence>
<dbReference type="PROSITE" id="PS00562">
    <property type="entry name" value="CBM1_1"/>
    <property type="match status" value="1"/>
</dbReference>
<dbReference type="Proteomes" id="UP000326757">
    <property type="component" value="Unassembled WGS sequence"/>
</dbReference>
<comment type="similarity">
    <text evidence="2">Belongs to the glycosyl hydrolase 45 (cellulase K) family.</text>
</comment>
<name>A0A5N6KJL7_MONLA</name>
<comment type="caution">
    <text evidence="14">The sequence shown here is derived from an EMBL/GenBank/DDBJ whole genome shotgun (WGS) entry which is preliminary data.</text>
</comment>
<proteinExistence type="inferred from homology"/>
<keyword evidence="9" id="KW-0624">Polysaccharide degradation</keyword>
<keyword evidence="7" id="KW-0119">Carbohydrate metabolism</keyword>
<dbReference type="SMART" id="SM00236">
    <property type="entry name" value="fCBD"/>
    <property type="match status" value="1"/>
</dbReference>
<reference evidence="14 15" key="1">
    <citation type="submission" date="2019-06" db="EMBL/GenBank/DDBJ databases">
        <title>Genome Sequence of the Brown Rot Fungal Pathogen Monilinia laxa.</title>
        <authorList>
            <person name="De Miccolis Angelini R.M."/>
            <person name="Landi L."/>
            <person name="Abate D."/>
            <person name="Pollastro S."/>
            <person name="Romanazzi G."/>
            <person name="Faretra F."/>
        </authorList>
    </citation>
    <scope>NUCLEOTIDE SEQUENCE [LARGE SCALE GENOMIC DNA]</scope>
    <source>
        <strain evidence="14 15">Mlax316</strain>
    </source>
</reference>
<dbReference type="OrthoDB" id="10035502at2759"/>
<protein>
    <recommendedName>
        <fullName evidence="3 10">Cellulase</fullName>
        <ecNumber evidence="3 10">3.2.1.4</ecNumber>
    </recommendedName>
</protein>
<evidence type="ECO:0000313" key="15">
    <source>
        <dbReference type="Proteomes" id="UP000326757"/>
    </source>
</evidence>
<dbReference type="GO" id="GO:0030248">
    <property type="term" value="F:cellulose binding"/>
    <property type="evidence" value="ECO:0007669"/>
    <property type="project" value="InterPro"/>
</dbReference>
<sequence>MTFTSLLSFLPSFLLPTLIYAQTSGSGSTTRYWDCCKASCAWNGKATLASGSNPVTSCDISNNPLSNYNAVSYCASSAGTAYMCGSQTPWAVSSTLSYGFAATNIAGGTEASWCCACYQLTFTSGPVAGKQMIVQATNSGGDLGSNQFDLAIPGGGFGIFNACTNQYPSTPAASWGAQYGGMSSRDQCASLPATLQAGCYWRFDWFLNADNPNVSFKQIACPAALTAKSGCVRANDAINESPTGSSVVPTYASTATSTSTSTSTSASGGGGGATTSSTTTSAGSGGTGTPVAHYGQCGGSGYTGSTACASPYTCTYMSAYYSQCFRFSRAVRAFPTDTVISVFFLLSNNYSVAYTNINYSTLSHTNKNT</sequence>
<feature type="active site" description="Nucleophile" evidence="10">
    <location>
        <position position="34"/>
    </location>
</feature>
<comment type="catalytic activity">
    <reaction evidence="1 10">
        <text>Endohydrolysis of (1-&gt;4)-beta-D-glucosidic linkages in cellulose, lichenin and cereal beta-D-glucans.</text>
        <dbReference type="EC" id="3.2.1.4"/>
    </reaction>
</comment>
<keyword evidence="4 12" id="KW-0732">Signal</keyword>
<evidence type="ECO:0000313" key="14">
    <source>
        <dbReference type="EMBL" id="KAB8303892.1"/>
    </source>
</evidence>
<evidence type="ECO:0000256" key="4">
    <source>
        <dbReference type="ARBA" id="ARBA00022729"/>
    </source>
</evidence>
<evidence type="ECO:0000256" key="3">
    <source>
        <dbReference type="ARBA" id="ARBA00012601"/>
    </source>
</evidence>
<dbReference type="Pfam" id="PF02015">
    <property type="entry name" value="Glyco_hydro_45"/>
    <property type="match status" value="1"/>
</dbReference>
<evidence type="ECO:0000256" key="11">
    <source>
        <dbReference type="SAM" id="MobiDB-lite"/>
    </source>
</evidence>
<dbReference type="GO" id="GO:0008810">
    <property type="term" value="F:cellulase activity"/>
    <property type="evidence" value="ECO:0007669"/>
    <property type="project" value="UniProtKB-EC"/>
</dbReference>
<dbReference type="InterPro" id="IPR035971">
    <property type="entry name" value="CBD_sf"/>
</dbReference>
<dbReference type="EMBL" id="VIGI01000002">
    <property type="protein sequence ID" value="KAB8303892.1"/>
    <property type="molecule type" value="Genomic_DNA"/>
</dbReference>
<feature type="signal peptide" evidence="12">
    <location>
        <begin position="1"/>
        <end position="21"/>
    </location>
</feature>
<accession>A0A5N6KJL7</accession>
<keyword evidence="6" id="KW-0136">Cellulose degradation</keyword>
<feature type="region of interest" description="Disordered" evidence="11">
    <location>
        <begin position="257"/>
        <end position="286"/>
    </location>
</feature>
<dbReference type="PANTHER" id="PTHR39730:SF1">
    <property type="entry name" value="ENDOGLUCANASE 1"/>
    <property type="match status" value="1"/>
</dbReference>
<evidence type="ECO:0000256" key="9">
    <source>
        <dbReference type="ARBA" id="ARBA00023326"/>
    </source>
</evidence>